<feature type="binding site" evidence="9">
    <location>
        <position position="14"/>
    </location>
    <ligand>
        <name>NADPH</name>
        <dbReference type="ChEBI" id="CHEBI:57783"/>
    </ligand>
</feature>
<dbReference type="Pfam" id="PF02670">
    <property type="entry name" value="DXP_reductoisom"/>
    <property type="match status" value="1"/>
</dbReference>
<dbReference type="UniPathway" id="UPA00056">
    <property type="reaction ID" value="UER00092"/>
</dbReference>
<dbReference type="SUPFAM" id="SSF51735">
    <property type="entry name" value="NAD(P)-binding Rossmann-fold domains"/>
    <property type="match status" value="1"/>
</dbReference>
<feature type="binding site" evidence="9">
    <location>
        <position position="42"/>
    </location>
    <ligand>
        <name>NADPH</name>
        <dbReference type="ChEBI" id="CHEBI:57783"/>
    </ligand>
</feature>
<sequence length="405" mass="42429">MSSPREIVLLGSTGSIGTQAIDIVRRNPDRFRVVAVGGGGGNVELLAAQALELGVEAVGVARASVAQDLQLAFYAEASRRGYATGDFRIPKILAGPDAMAELAEWPGSGGRDVTVLNGVVGSLGLAPTLAALRAGRTLALANKESLVAGGPLVRAAVTRPGQIVPVDSEHSALAQCLRGGSADEVRRLVLTASGGAFRGRRRDELTDVTPEQALAHPTWRMGPVVTINSATLVNKGLEVIEAHELFGIGYDAIEVMVHPQSVIHSMVEFVDGSTLAQASPPDMRLPIALALGWPDRVPDAAPGVDWTGAHTWEFTPLDDAAFPAVRVAKEAGAAGRCRPAVYNAANEECVAAFVAGRLPFLGMVETLERVLDEAPDFDEPGTVEDVLEAESWARAHALRIIGEGA</sequence>
<dbReference type="SUPFAM" id="SSF69055">
    <property type="entry name" value="1-deoxy-D-xylulose-5-phosphate reductoisomerase, C-terminal domain"/>
    <property type="match status" value="1"/>
</dbReference>
<keyword evidence="5 9" id="KW-0560">Oxidoreductase</keyword>
<reference evidence="13 14" key="2">
    <citation type="submission" date="2020-03" db="EMBL/GenBank/DDBJ databases">
        <authorList>
            <person name="Ichikawa N."/>
            <person name="Kimura A."/>
            <person name="Kitahashi Y."/>
            <person name="Uohara A."/>
        </authorList>
    </citation>
    <scope>NUCLEOTIDE SEQUENCE [LARGE SCALE GENOMIC DNA]</scope>
    <source>
        <strain evidence="13 14">NBRC 105367</strain>
    </source>
</reference>
<dbReference type="EC" id="1.1.1.267" evidence="9"/>
<dbReference type="InterPro" id="IPR036291">
    <property type="entry name" value="NAD(P)-bd_dom_sf"/>
</dbReference>
<dbReference type="FunFam" id="3.40.50.720:FF:000045">
    <property type="entry name" value="1-deoxy-D-xylulose 5-phosphate reductoisomerase"/>
    <property type="match status" value="1"/>
</dbReference>
<feature type="binding site" evidence="9">
    <location>
        <position position="169"/>
    </location>
    <ligand>
        <name>Mn(2+)</name>
        <dbReference type="ChEBI" id="CHEBI:29035"/>
    </ligand>
</feature>
<feature type="binding site" evidence="9">
    <location>
        <position position="234"/>
    </location>
    <ligand>
        <name>1-deoxy-D-xylulose 5-phosphate</name>
        <dbReference type="ChEBI" id="CHEBI:57792"/>
    </ligand>
</feature>
<keyword evidence="3 9" id="KW-0479">Metal-binding</keyword>
<keyword evidence="9" id="KW-0460">Magnesium</keyword>
<keyword evidence="4 9" id="KW-0521">NADP</keyword>
<dbReference type="PIRSF" id="PIRSF006205">
    <property type="entry name" value="Dxp_reductismrs"/>
    <property type="match status" value="1"/>
</dbReference>
<dbReference type="GO" id="GO:0030145">
    <property type="term" value="F:manganese ion binding"/>
    <property type="evidence" value="ECO:0007669"/>
    <property type="project" value="TreeGrafter"/>
</dbReference>
<feature type="binding site" evidence="9">
    <location>
        <position position="142"/>
    </location>
    <ligand>
        <name>NADPH</name>
        <dbReference type="ChEBI" id="CHEBI:57783"/>
    </ligand>
</feature>
<dbReference type="AlphaFoldDB" id="A0A6F8YN98"/>
<evidence type="ECO:0000259" key="10">
    <source>
        <dbReference type="Pfam" id="PF02670"/>
    </source>
</evidence>
<keyword evidence="13" id="KW-0413">Isomerase</keyword>
<comment type="function">
    <text evidence="9">Catalyzes the NADPH-dependent rearrangement and reduction of 1-deoxy-D-xylulose-5-phosphate (DXP) to 2-C-methyl-D-erythritol 4-phosphate (MEP).</text>
</comment>
<feature type="binding site" evidence="9">
    <location>
        <position position="143"/>
    </location>
    <ligand>
        <name>1-deoxy-D-xylulose 5-phosphate</name>
        <dbReference type="ChEBI" id="CHEBI:57792"/>
    </ligand>
</feature>
<feature type="binding site" evidence="9">
    <location>
        <position position="238"/>
    </location>
    <ligand>
        <name>1-deoxy-D-xylulose 5-phosphate</name>
        <dbReference type="ChEBI" id="CHEBI:57792"/>
    </ligand>
</feature>
<feature type="binding site" evidence="9">
    <location>
        <position position="222"/>
    </location>
    <ligand>
        <name>NADPH</name>
        <dbReference type="ChEBI" id="CHEBI:57783"/>
    </ligand>
</feature>
<dbReference type="Proteomes" id="UP000503011">
    <property type="component" value="Chromosome"/>
</dbReference>
<feature type="binding site" evidence="9">
    <location>
        <position position="13"/>
    </location>
    <ligand>
        <name>NADPH</name>
        <dbReference type="ChEBI" id="CHEBI:57783"/>
    </ligand>
</feature>
<evidence type="ECO:0000259" key="12">
    <source>
        <dbReference type="Pfam" id="PF13288"/>
    </source>
</evidence>
<evidence type="ECO:0000256" key="4">
    <source>
        <dbReference type="ARBA" id="ARBA00022857"/>
    </source>
</evidence>
<dbReference type="Pfam" id="PF13288">
    <property type="entry name" value="DXPR_C"/>
    <property type="match status" value="1"/>
</dbReference>
<dbReference type="PANTHER" id="PTHR30525">
    <property type="entry name" value="1-DEOXY-D-XYLULOSE 5-PHOSPHATE REDUCTOISOMERASE"/>
    <property type="match status" value="1"/>
</dbReference>
<comment type="similarity">
    <text evidence="2 9">Belongs to the DXR family.</text>
</comment>
<feature type="binding site" evidence="9">
    <location>
        <position position="235"/>
    </location>
    <ligand>
        <name>1-deoxy-D-xylulose 5-phosphate</name>
        <dbReference type="ChEBI" id="CHEBI:57792"/>
    </ligand>
</feature>
<evidence type="ECO:0000256" key="2">
    <source>
        <dbReference type="ARBA" id="ARBA00006825"/>
    </source>
</evidence>
<feature type="domain" description="1-deoxy-D-xylulose 5-phosphate reductoisomerase C-terminal" evidence="11">
    <location>
        <begin position="163"/>
        <end position="246"/>
    </location>
</feature>
<comment type="pathway">
    <text evidence="1 9">Isoprenoid biosynthesis; isopentenyl diphosphate biosynthesis via DXP pathway; isopentenyl diphosphate from 1-deoxy-D-xylulose 5-phosphate: step 1/6.</text>
</comment>
<dbReference type="InterPro" id="IPR003821">
    <property type="entry name" value="DXP_reductoisomerase"/>
</dbReference>
<evidence type="ECO:0000313" key="14">
    <source>
        <dbReference type="Proteomes" id="UP000503011"/>
    </source>
</evidence>
<evidence type="ECO:0000256" key="3">
    <source>
        <dbReference type="ARBA" id="ARBA00022723"/>
    </source>
</evidence>
<dbReference type="SUPFAM" id="SSF55347">
    <property type="entry name" value="Glyceraldehyde-3-phosphate dehydrogenase-like, C-terminal domain"/>
    <property type="match status" value="1"/>
</dbReference>
<comment type="catalytic activity">
    <reaction evidence="8">
        <text>2-C-methyl-D-erythritol 4-phosphate + NADP(+) = 1-deoxy-D-xylulose 5-phosphate + NADPH + H(+)</text>
        <dbReference type="Rhea" id="RHEA:13717"/>
        <dbReference type="ChEBI" id="CHEBI:15378"/>
        <dbReference type="ChEBI" id="CHEBI:57783"/>
        <dbReference type="ChEBI" id="CHEBI:57792"/>
        <dbReference type="ChEBI" id="CHEBI:58262"/>
        <dbReference type="ChEBI" id="CHEBI:58349"/>
        <dbReference type="EC" id="1.1.1.267"/>
    </reaction>
    <physiologicalReaction direction="right-to-left" evidence="8">
        <dbReference type="Rhea" id="RHEA:13719"/>
    </physiologicalReaction>
</comment>
<evidence type="ECO:0000256" key="1">
    <source>
        <dbReference type="ARBA" id="ARBA00005094"/>
    </source>
</evidence>
<keyword evidence="14" id="KW-1185">Reference proteome</keyword>
<dbReference type="KEGG" id="psuu:Psuf_049480"/>
<dbReference type="InterPro" id="IPR013644">
    <property type="entry name" value="DXP_reductoisomerase_C"/>
</dbReference>
<feature type="binding site" evidence="9">
    <location>
        <position position="229"/>
    </location>
    <ligand>
        <name>1-deoxy-D-xylulose 5-phosphate</name>
        <dbReference type="ChEBI" id="CHEBI:57792"/>
    </ligand>
</feature>
<feature type="binding site" evidence="9">
    <location>
        <position position="144"/>
    </location>
    <ligand>
        <name>NADPH</name>
        <dbReference type="ChEBI" id="CHEBI:57783"/>
    </ligand>
</feature>
<dbReference type="InterPro" id="IPR036169">
    <property type="entry name" value="DXPR_C_sf"/>
</dbReference>
<gene>
    <name evidence="9 13" type="primary">dxr</name>
    <name evidence="13" type="ORF">Psuf_049480</name>
</gene>
<dbReference type="NCBIfam" id="TIGR00243">
    <property type="entry name" value="Dxr"/>
    <property type="match status" value="1"/>
</dbReference>
<evidence type="ECO:0000313" key="13">
    <source>
        <dbReference type="EMBL" id="BCB87635.1"/>
    </source>
</evidence>
<feature type="binding site" evidence="9">
    <location>
        <position position="193"/>
    </location>
    <ligand>
        <name>1-deoxy-D-xylulose 5-phosphate</name>
        <dbReference type="ChEBI" id="CHEBI:57792"/>
    </ligand>
</feature>
<feature type="binding site" evidence="9">
    <location>
        <position position="238"/>
    </location>
    <ligand>
        <name>Mn(2+)</name>
        <dbReference type="ChEBI" id="CHEBI:29035"/>
    </ligand>
</feature>
<feature type="domain" description="1-deoxy-D-xylulose 5-phosphate reductoisomerase N-terminal" evidence="10">
    <location>
        <begin position="7"/>
        <end position="150"/>
    </location>
</feature>
<dbReference type="PANTHER" id="PTHR30525:SF0">
    <property type="entry name" value="1-DEOXY-D-XYLULOSE 5-PHOSPHATE REDUCTOISOMERASE, CHLOROPLASTIC"/>
    <property type="match status" value="1"/>
</dbReference>
<dbReference type="InterPro" id="IPR013512">
    <property type="entry name" value="DXP_reductoisomerase_N"/>
</dbReference>
<reference evidence="13 14" key="1">
    <citation type="submission" date="2020-03" db="EMBL/GenBank/DDBJ databases">
        <title>Whole genome shotgun sequence of Phytohabitans suffuscus NBRC 105367.</title>
        <authorList>
            <person name="Komaki H."/>
            <person name="Tamura T."/>
        </authorList>
    </citation>
    <scope>NUCLEOTIDE SEQUENCE [LARGE SCALE GENOMIC DNA]</scope>
    <source>
        <strain evidence="13 14">NBRC 105367</strain>
    </source>
</reference>
<feature type="binding site" evidence="9">
    <location>
        <position position="15"/>
    </location>
    <ligand>
        <name>NADPH</name>
        <dbReference type="ChEBI" id="CHEBI:57783"/>
    </ligand>
</feature>
<dbReference type="HAMAP" id="MF_00183">
    <property type="entry name" value="DXP_reductoisom"/>
    <property type="match status" value="1"/>
</dbReference>
<evidence type="ECO:0000256" key="5">
    <source>
        <dbReference type="ARBA" id="ARBA00023002"/>
    </source>
</evidence>
<dbReference type="Gene3D" id="3.40.50.720">
    <property type="entry name" value="NAD(P)-binding Rossmann-like Domain"/>
    <property type="match status" value="1"/>
</dbReference>
<evidence type="ECO:0000256" key="9">
    <source>
        <dbReference type="HAMAP-Rule" id="MF_00183"/>
    </source>
</evidence>
<dbReference type="GO" id="GO:0030604">
    <property type="term" value="F:1-deoxy-D-xylulose-5-phosphate reductoisomerase activity"/>
    <property type="evidence" value="ECO:0007669"/>
    <property type="project" value="UniProtKB-UniRule"/>
</dbReference>
<dbReference type="EMBL" id="AP022871">
    <property type="protein sequence ID" value="BCB87635.1"/>
    <property type="molecule type" value="Genomic_DNA"/>
</dbReference>
<dbReference type="RefSeq" id="WP_173159088.1">
    <property type="nucleotide sequence ID" value="NZ_AP022871.1"/>
</dbReference>
<keyword evidence="7 9" id="KW-0414">Isoprene biosynthesis</keyword>
<evidence type="ECO:0000256" key="8">
    <source>
        <dbReference type="ARBA" id="ARBA00048543"/>
    </source>
</evidence>
<keyword evidence="6 9" id="KW-0464">Manganese</keyword>
<protein>
    <recommendedName>
        <fullName evidence="9">1-deoxy-D-xylulose 5-phosphate reductoisomerase</fullName>
        <shortName evidence="9">DXP reductoisomerase</shortName>
        <ecNumber evidence="9">1.1.1.267</ecNumber>
    </recommendedName>
    <alternativeName>
        <fullName evidence="9">1-deoxyxylulose-5-phosphate reductoisomerase</fullName>
    </alternativeName>
    <alternativeName>
        <fullName evidence="9">2-C-methyl-D-erythritol 4-phosphate synthase</fullName>
    </alternativeName>
</protein>
<accession>A0A6F8YN98</accession>
<dbReference type="Pfam" id="PF08436">
    <property type="entry name" value="DXP_redisom_C"/>
    <property type="match status" value="1"/>
</dbReference>
<dbReference type="GO" id="GO:0070402">
    <property type="term" value="F:NADPH binding"/>
    <property type="evidence" value="ECO:0007669"/>
    <property type="project" value="InterPro"/>
</dbReference>
<organism evidence="13 14">
    <name type="scientific">Phytohabitans suffuscus</name>
    <dbReference type="NCBI Taxonomy" id="624315"/>
    <lineage>
        <taxon>Bacteria</taxon>
        <taxon>Bacillati</taxon>
        <taxon>Actinomycetota</taxon>
        <taxon>Actinomycetes</taxon>
        <taxon>Micromonosporales</taxon>
        <taxon>Micromonosporaceae</taxon>
    </lineage>
</organism>
<dbReference type="GO" id="GO:0016853">
    <property type="term" value="F:isomerase activity"/>
    <property type="evidence" value="ECO:0007669"/>
    <property type="project" value="UniProtKB-KW"/>
</dbReference>
<dbReference type="InterPro" id="IPR026877">
    <property type="entry name" value="DXPR_C"/>
</dbReference>
<feature type="domain" description="DXP reductoisomerase C-terminal" evidence="12">
    <location>
        <begin position="279"/>
        <end position="395"/>
    </location>
</feature>
<feature type="binding site" evidence="9">
    <location>
        <position position="39"/>
    </location>
    <ligand>
        <name>NADPH</name>
        <dbReference type="ChEBI" id="CHEBI:57783"/>
    </ligand>
</feature>
<feature type="binding site" evidence="9">
    <location>
        <position position="169"/>
    </location>
    <ligand>
        <name>1-deoxy-D-xylulose 5-phosphate</name>
        <dbReference type="ChEBI" id="CHEBI:57792"/>
    </ligand>
</feature>
<proteinExistence type="inferred from homology"/>
<dbReference type="Gene3D" id="1.10.1740.10">
    <property type="match status" value="1"/>
</dbReference>
<feature type="binding site" evidence="9">
    <location>
        <position position="16"/>
    </location>
    <ligand>
        <name>NADPH</name>
        <dbReference type="ChEBI" id="CHEBI:57783"/>
    </ligand>
</feature>
<feature type="binding site" evidence="9">
    <location>
        <position position="168"/>
    </location>
    <ligand>
        <name>1-deoxy-D-xylulose 5-phosphate</name>
        <dbReference type="ChEBI" id="CHEBI:57792"/>
    </ligand>
</feature>
<feature type="binding site" evidence="9">
    <location>
        <position position="216"/>
    </location>
    <ligand>
        <name>1-deoxy-D-xylulose 5-phosphate</name>
        <dbReference type="ChEBI" id="CHEBI:57792"/>
    </ligand>
</feature>
<evidence type="ECO:0000256" key="6">
    <source>
        <dbReference type="ARBA" id="ARBA00023211"/>
    </source>
</evidence>
<evidence type="ECO:0000256" key="7">
    <source>
        <dbReference type="ARBA" id="ARBA00023229"/>
    </source>
</evidence>
<name>A0A6F8YN98_9ACTN</name>
<comment type="cofactor">
    <cofactor evidence="9">
        <name>Mg(2+)</name>
        <dbReference type="ChEBI" id="CHEBI:18420"/>
    </cofactor>
    <cofactor evidence="9">
        <name>Mn(2+)</name>
        <dbReference type="ChEBI" id="CHEBI:29035"/>
    </cofactor>
</comment>
<dbReference type="GO" id="GO:0051484">
    <property type="term" value="P:isopentenyl diphosphate biosynthetic process, methylerythritol 4-phosphate pathway involved in terpenoid biosynthetic process"/>
    <property type="evidence" value="ECO:0007669"/>
    <property type="project" value="UniProtKB-ARBA"/>
</dbReference>
<comment type="caution">
    <text evidence="9">Lacks conserved residue(s) required for the propagation of feature annotation.</text>
</comment>
<feature type="binding site" evidence="9">
    <location>
        <position position="167"/>
    </location>
    <ligand>
        <name>Mn(2+)</name>
        <dbReference type="ChEBI" id="CHEBI:29035"/>
    </ligand>
</feature>
<evidence type="ECO:0000259" key="11">
    <source>
        <dbReference type="Pfam" id="PF08436"/>
    </source>
</evidence>